<dbReference type="Proteomes" id="UP000612808">
    <property type="component" value="Unassembled WGS sequence"/>
</dbReference>
<dbReference type="GO" id="GO:0006596">
    <property type="term" value="P:polyamine biosynthetic process"/>
    <property type="evidence" value="ECO:0007669"/>
    <property type="project" value="UniProtKB-KW"/>
</dbReference>
<dbReference type="PANTHER" id="PTHR43317:SF1">
    <property type="entry name" value="THERMOSPERMINE SYNTHASE ACAULIS5"/>
    <property type="match status" value="1"/>
</dbReference>
<proteinExistence type="predicted"/>
<gene>
    <name evidence="2" type="ORF">Aru02nite_04600</name>
</gene>
<evidence type="ECO:0000313" key="3">
    <source>
        <dbReference type="Proteomes" id="UP000612808"/>
    </source>
</evidence>
<dbReference type="SUPFAM" id="SSF53335">
    <property type="entry name" value="S-adenosyl-L-methionine-dependent methyltransferases"/>
    <property type="match status" value="1"/>
</dbReference>
<accession>A0A8J3J132</accession>
<dbReference type="CDD" id="cd02440">
    <property type="entry name" value="AdoMet_MTases"/>
    <property type="match status" value="1"/>
</dbReference>
<organism evidence="2 3">
    <name type="scientific">Actinocatenispora rupis</name>
    <dbReference type="NCBI Taxonomy" id="519421"/>
    <lineage>
        <taxon>Bacteria</taxon>
        <taxon>Bacillati</taxon>
        <taxon>Actinomycetota</taxon>
        <taxon>Actinomycetes</taxon>
        <taxon>Micromonosporales</taxon>
        <taxon>Micromonosporaceae</taxon>
        <taxon>Actinocatenispora</taxon>
    </lineage>
</organism>
<evidence type="ECO:0000313" key="2">
    <source>
        <dbReference type="EMBL" id="GID09571.1"/>
    </source>
</evidence>
<keyword evidence="3" id="KW-1185">Reference proteome</keyword>
<dbReference type="InterPro" id="IPR029063">
    <property type="entry name" value="SAM-dependent_MTases_sf"/>
</dbReference>
<dbReference type="Gene3D" id="3.40.50.150">
    <property type="entry name" value="Vaccinia Virus protein VP39"/>
    <property type="match status" value="1"/>
</dbReference>
<keyword evidence="1" id="KW-0620">Polyamine biosynthesis</keyword>
<protein>
    <recommendedName>
        <fullName evidence="4">Spermine/spermidine synthase</fullName>
    </recommendedName>
</protein>
<sequence length="322" mass="34123">MRFVRFVSSACHCWNRASRVLTAMVTEPTGAGILAVVAGRRRDTTRRYEVDTGVAELVPDGDGRDAYTVLLDSAPQSHVDLADPTRLDFEYVRRIGHVVDLTGEPGAPLSVLHLGGGGLTLPRYVAATRPRSPQRVVEKDGALVELVRAELPLARDCRPRIRVGDAREVLGTLRAGQFDLVVADVYAGAAIPLDLTTVEYVREVDRVLRPGGRYVANVADGAGCAFARSQAATIRAVFGEALLVGDAAVLRGRRFGNLVLVAAHRALPVPELTRLAAGDAFPARVVAGEALERFTGGAAVVTDATLGDAAPAPAPPRGPFAR</sequence>
<name>A0A8J3J132_9ACTN</name>
<dbReference type="PANTHER" id="PTHR43317">
    <property type="entry name" value="THERMOSPERMINE SYNTHASE ACAULIS5"/>
    <property type="match status" value="1"/>
</dbReference>
<reference evidence="2" key="1">
    <citation type="submission" date="2021-01" db="EMBL/GenBank/DDBJ databases">
        <title>Whole genome shotgun sequence of Actinocatenispora rupis NBRC 107355.</title>
        <authorList>
            <person name="Komaki H."/>
            <person name="Tamura T."/>
        </authorList>
    </citation>
    <scope>NUCLEOTIDE SEQUENCE</scope>
    <source>
        <strain evidence="2">NBRC 107355</strain>
    </source>
</reference>
<comment type="caution">
    <text evidence="2">The sequence shown here is derived from an EMBL/GenBank/DDBJ whole genome shotgun (WGS) entry which is preliminary data.</text>
</comment>
<dbReference type="EMBL" id="BOMB01000001">
    <property type="protein sequence ID" value="GID09571.1"/>
    <property type="molecule type" value="Genomic_DNA"/>
</dbReference>
<dbReference type="AlphaFoldDB" id="A0A8J3J132"/>
<dbReference type="NCBIfam" id="NF037959">
    <property type="entry name" value="MFS_SpdSyn"/>
    <property type="match status" value="1"/>
</dbReference>
<evidence type="ECO:0000256" key="1">
    <source>
        <dbReference type="ARBA" id="ARBA00023115"/>
    </source>
</evidence>
<evidence type="ECO:0008006" key="4">
    <source>
        <dbReference type="Google" id="ProtNLM"/>
    </source>
</evidence>